<dbReference type="SMART" id="SM00849">
    <property type="entry name" value="Lactamase_B"/>
    <property type="match status" value="1"/>
</dbReference>
<dbReference type="OrthoDB" id="197151at2157"/>
<keyword evidence="3" id="KW-1185">Reference proteome</keyword>
<dbReference type="InterPro" id="IPR036866">
    <property type="entry name" value="RibonucZ/Hydroxyglut_hydro"/>
</dbReference>
<protein>
    <recommendedName>
        <fullName evidence="1">Metallo-beta-lactamase domain-containing protein</fullName>
    </recommendedName>
</protein>
<dbReference type="InterPro" id="IPR050662">
    <property type="entry name" value="Sec-metab_biosynth-thioest"/>
</dbReference>
<dbReference type="GeneID" id="97549605"/>
<evidence type="ECO:0000313" key="2">
    <source>
        <dbReference type="EMBL" id="PWR74228.1"/>
    </source>
</evidence>
<organism evidence="2 3">
    <name type="scientific">Methanospirillum lacunae</name>
    <dbReference type="NCBI Taxonomy" id="668570"/>
    <lineage>
        <taxon>Archaea</taxon>
        <taxon>Methanobacteriati</taxon>
        <taxon>Methanobacteriota</taxon>
        <taxon>Stenosarchaea group</taxon>
        <taxon>Methanomicrobia</taxon>
        <taxon>Methanomicrobiales</taxon>
        <taxon>Methanospirillaceae</taxon>
        <taxon>Methanospirillum</taxon>
    </lineage>
</organism>
<proteinExistence type="predicted"/>
<reference evidence="2 3" key="1">
    <citation type="submission" date="2018-05" db="EMBL/GenBank/DDBJ databases">
        <title>Draft genome of Methanospirillum lacunae Ki8-1.</title>
        <authorList>
            <person name="Dueholm M.S."/>
            <person name="Nielsen P.H."/>
            <person name="Bakmann L.F."/>
            <person name="Otzen D.E."/>
        </authorList>
    </citation>
    <scope>NUCLEOTIDE SEQUENCE [LARGE SCALE GENOMIC DNA]</scope>
    <source>
        <strain evidence="2 3">Ki8-1</strain>
    </source>
</reference>
<dbReference type="EMBL" id="QGMY01000002">
    <property type="protein sequence ID" value="PWR74228.1"/>
    <property type="molecule type" value="Genomic_DNA"/>
</dbReference>
<comment type="caution">
    <text evidence="2">The sequence shown here is derived from an EMBL/GenBank/DDBJ whole genome shotgun (WGS) entry which is preliminary data.</text>
</comment>
<evidence type="ECO:0000313" key="3">
    <source>
        <dbReference type="Proteomes" id="UP000245657"/>
    </source>
</evidence>
<dbReference type="Pfam" id="PF00753">
    <property type="entry name" value="Lactamase_B"/>
    <property type="match status" value="1"/>
</dbReference>
<gene>
    <name evidence="2" type="ORF">DK846_03500</name>
</gene>
<dbReference type="PANTHER" id="PTHR23131">
    <property type="entry name" value="ENDORIBONUCLEASE LACTB2"/>
    <property type="match status" value="1"/>
</dbReference>
<dbReference type="Gene3D" id="3.60.15.10">
    <property type="entry name" value="Ribonuclease Z/Hydroxyacylglutathione hydrolase-like"/>
    <property type="match status" value="1"/>
</dbReference>
<dbReference type="InterPro" id="IPR001279">
    <property type="entry name" value="Metallo-B-lactamas"/>
</dbReference>
<dbReference type="PANTHER" id="PTHR23131:SF0">
    <property type="entry name" value="ENDORIBONUCLEASE LACTB2"/>
    <property type="match status" value="1"/>
</dbReference>
<dbReference type="Proteomes" id="UP000245657">
    <property type="component" value="Unassembled WGS sequence"/>
</dbReference>
<feature type="domain" description="Metallo-beta-lactamase" evidence="1">
    <location>
        <begin position="14"/>
        <end position="174"/>
    </location>
</feature>
<sequence>MIIKDLTLGKKEYTSSVWHVSGEFHSFSDVNTLIDTGYDKIVLSHLEQMKPGIGKKIIDKIVLTHSHFDHTQNVTEILKRFPVPVYAHPKNDTPGIIPVANHEKIRIADQVGEVIYTPGHSEDSISILCPDDGILFSGDMPYRIFSDSDEYHSDFIEALEYICSHDIRVIYPGHGDPITDYPQHLLEDSLLTIKKSRDKS</sequence>
<dbReference type="AlphaFoldDB" id="A0A2V2NCU3"/>
<accession>A0A2V2NCU3</accession>
<name>A0A2V2NCU3_9EURY</name>
<evidence type="ECO:0000259" key="1">
    <source>
        <dbReference type="SMART" id="SM00849"/>
    </source>
</evidence>
<dbReference type="SUPFAM" id="SSF56281">
    <property type="entry name" value="Metallo-hydrolase/oxidoreductase"/>
    <property type="match status" value="1"/>
</dbReference>
<dbReference type="RefSeq" id="WP_109967507.1">
    <property type="nucleotide sequence ID" value="NZ_CP176093.1"/>
</dbReference>